<dbReference type="InterPro" id="IPR025508">
    <property type="entry name" value="DUF4395"/>
</dbReference>
<name>A0A410H2Z6_9GAMM</name>
<feature type="domain" description="DUF4395" evidence="2">
    <location>
        <begin position="94"/>
        <end position="214"/>
    </location>
</feature>
<proteinExistence type="predicted"/>
<keyword evidence="1" id="KW-1133">Transmembrane helix</keyword>
<dbReference type="Proteomes" id="UP000285478">
    <property type="component" value="Chromosome"/>
</dbReference>
<dbReference type="Pfam" id="PF14340">
    <property type="entry name" value="DUF4395"/>
    <property type="match status" value="1"/>
</dbReference>
<protein>
    <submittedName>
        <fullName evidence="3">DUF4395 domain-containing protein</fullName>
    </submittedName>
</protein>
<keyword evidence="1" id="KW-0472">Membrane</keyword>
<feature type="transmembrane region" description="Helical" evidence="1">
    <location>
        <begin position="89"/>
        <end position="109"/>
    </location>
</feature>
<keyword evidence="4" id="KW-1185">Reference proteome</keyword>
<dbReference type="RefSeq" id="WP_128384818.1">
    <property type="nucleotide sequence ID" value="NZ_CP035033.1"/>
</dbReference>
<dbReference type="AlphaFoldDB" id="A0A410H2Z6"/>
<feature type="transmembrane region" description="Helical" evidence="1">
    <location>
        <begin position="139"/>
        <end position="156"/>
    </location>
</feature>
<evidence type="ECO:0000256" key="1">
    <source>
        <dbReference type="SAM" id="Phobius"/>
    </source>
</evidence>
<accession>A0A410H2Z6</accession>
<evidence type="ECO:0000259" key="2">
    <source>
        <dbReference type="Pfam" id="PF14340"/>
    </source>
</evidence>
<reference evidence="3 4" key="1">
    <citation type="journal article" date="2018" name="Environ. Microbiol.">
        <title>Genomes of ubiquitous marine and hypersaline Hydrogenovibrio, Thiomicrorhabdus and Thiomicrospira spp. encode a diversity of mechanisms to sustain chemolithoautotrophy in heterogeneous environments.</title>
        <authorList>
            <person name="Scott K.M."/>
            <person name="Williams J."/>
            <person name="Porter C.M.B."/>
            <person name="Russel S."/>
            <person name="Harmer T.L."/>
            <person name="Paul J.H."/>
            <person name="Antonen K.M."/>
            <person name="Bridges M.K."/>
            <person name="Camper G.J."/>
            <person name="Campla C.K."/>
            <person name="Casella L.G."/>
            <person name="Chase E."/>
            <person name="Conrad J.W."/>
            <person name="Cruz M.C."/>
            <person name="Dunlap D.S."/>
            <person name="Duran L."/>
            <person name="Fahsbender E.M."/>
            <person name="Goldsmith D.B."/>
            <person name="Keeley R.F."/>
            <person name="Kondoff M.R."/>
            <person name="Kussy B.I."/>
            <person name="Lane M.K."/>
            <person name="Lawler S."/>
            <person name="Leigh B.A."/>
            <person name="Lewis C."/>
            <person name="Lostal L.M."/>
            <person name="Marking D."/>
            <person name="Mancera P.A."/>
            <person name="McClenthan E.C."/>
            <person name="McIntyre E.A."/>
            <person name="Mine J.A."/>
            <person name="Modi S."/>
            <person name="Moore B.D."/>
            <person name="Morgan W.A."/>
            <person name="Nelson K.M."/>
            <person name="Nguyen K.N."/>
            <person name="Ogburn N."/>
            <person name="Parrino D.G."/>
            <person name="Pedapudi A.D."/>
            <person name="Pelham R.P."/>
            <person name="Preece A.M."/>
            <person name="Rampersad E.A."/>
            <person name="Richardson J.C."/>
            <person name="Rodgers C.M."/>
            <person name="Schaffer B.L."/>
            <person name="Sheridan N.E."/>
            <person name="Solone M.R."/>
            <person name="Staley Z.R."/>
            <person name="Tabuchi M."/>
            <person name="Waide R.J."/>
            <person name="Wanjugi P.W."/>
            <person name="Young S."/>
            <person name="Clum A."/>
            <person name="Daum C."/>
            <person name="Huntemann M."/>
            <person name="Ivanova N."/>
            <person name="Kyrpides N."/>
            <person name="Mikhailova N."/>
            <person name="Palaniappan K."/>
            <person name="Pillay M."/>
            <person name="Reddy T.B.K."/>
            <person name="Shapiro N."/>
            <person name="Stamatis D."/>
            <person name="Varghese N."/>
            <person name="Woyke T."/>
            <person name="Boden R."/>
            <person name="Freyermuth S.K."/>
            <person name="Kerfeld C.A."/>
        </authorList>
    </citation>
    <scope>NUCLEOTIDE SEQUENCE [LARGE SCALE GENOMIC DNA]</scope>
    <source>
        <strain evidence="3 4">JR-2</strain>
    </source>
</reference>
<dbReference type="EMBL" id="CP035033">
    <property type="protein sequence ID" value="QAB15295.1"/>
    <property type="molecule type" value="Genomic_DNA"/>
</dbReference>
<evidence type="ECO:0000313" key="3">
    <source>
        <dbReference type="EMBL" id="QAB15295.1"/>
    </source>
</evidence>
<organism evidence="3 4">
    <name type="scientific">Hydrogenovibrio thermophilus</name>
    <dbReference type="NCBI Taxonomy" id="265883"/>
    <lineage>
        <taxon>Bacteria</taxon>
        <taxon>Pseudomonadati</taxon>
        <taxon>Pseudomonadota</taxon>
        <taxon>Gammaproteobacteria</taxon>
        <taxon>Thiotrichales</taxon>
        <taxon>Piscirickettsiaceae</taxon>
        <taxon>Hydrogenovibrio</taxon>
    </lineage>
</organism>
<keyword evidence="1" id="KW-0812">Transmembrane</keyword>
<evidence type="ECO:0000313" key="4">
    <source>
        <dbReference type="Proteomes" id="UP000285478"/>
    </source>
</evidence>
<sequence length="257" mass="30171">MLDYLRYHFKNLWFRDKSEEIVFINKYAVQMRAGLMLILPIYMVIVLFTTVLAPTWTVLPNTMVEETFDVTDDWRTIFNVQAFRTPFDYTIPSLILLYGMFEMIVGMFIRTAYLSPTIHIATFLTRNIRPKWEPLKPKRFAWLIGATLITLCLLFFNPDTAARFVNDLFGSQILPTDHNWMPDFIPLLVGICFLLMWMEAVFGFCLGCKMHWILAKLGIFKEHCYDCMNVDFDQRAWIEERKAAEKALKDGEAKDKA</sequence>
<gene>
    <name evidence="3" type="ORF">EPV75_06245</name>
</gene>
<feature type="transmembrane region" description="Helical" evidence="1">
    <location>
        <begin position="184"/>
        <end position="206"/>
    </location>
</feature>
<dbReference type="KEGG" id="htr:EPV75_06245"/>
<feature type="transmembrane region" description="Helical" evidence="1">
    <location>
        <begin position="33"/>
        <end position="53"/>
    </location>
</feature>